<dbReference type="Gramene" id="ESW19187">
    <property type="protein sequence ID" value="ESW19187"/>
    <property type="gene ID" value="PHAVU_006G103500g"/>
</dbReference>
<dbReference type="SMR" id="V7BQ68"/>
<dbReference type="EMBL" id="CM002293">
    <property type="protein sequence ID" value="ESW19185.1"/>
    <property type="molecule type" value="Genomic_DNA"/>
</dbReference>
<dbReference type="Gramene" id="ESW19185">
    <property type="protein sequence ID" value="ESW19185"/>
    <property type="gene ID" value="PHAVU_006G103500g"/>
</dbReference>
<gene>
    <name evidence="9" type="ORF">PHAVU_006G103500g</name>
</gene>
<evidence type="ECO:0000256" key="4">
    <source>
        <dbReference type="ARBA" id="ARBA00023136"/>
    </source>
</evidence>
<evidence type="ECO:0000256" key="3">
    <source>
        <dbReference type="ARBA" id="ARBA00022989"/>
    </source>
</evidence>
<keyword evidence="4 7" id="KW-0472">Membrane</keyword>
<dbReference type="Proteomes" id="UP000000226">
    <property type="component" value="Chromosome 6"/>
</dbReference>
<evidence type="ECO:0000313" key="10">
    <source>
        <dbReference type="Proteomes" id="UP000000226"/>
    </source>
</evidence>
<keyword evidence="10" id="KW-1185">Reference proteome</keyword>
<accession>V7BQ68</accession>
<sequence length="852" mass="94760">MVAAAGISSSECRKLSPSVTMALASAFLEWLLIFFLFIDAAFSYLITKLAGYCKLQTPCLFCSRLDHVLGKERDGYYWDLICSGHKTEISSLVLCRAHDKLVNVQGMCESCLFSFATVNKSNAETYRLLVGKLGEGSVSRFDQDPLLGGNESARFCSCCNEQWALKSCDRRLVITKSIGSGGAEFDVSNVVGNNFHMKRRAKSFVSTRGVRLRSKQADPLPHVGYTELKVTSDTESEQELSLSDDGGTSVPVRGTCDTKKDIEFSCEHMEPPILDLNEDLDSEKLGIFSSGLQPSLSEAGMQLENTDAHGSKSTEATLDSRNGLAEFDSQQQVERNAVCPSTIEPISCNEVPALSNKIGVPVEHSKKNYDLTTDEVGLKSKQRITTDYEETIESVDKPKTSEAGLESTPFSNDIGHQNPNLLDLGDAYKLAVSNRGRPGMLVEHWLGKDCTRISEDLKILLSQFSATRGTDLYVNDIISPRLSMNSDEVKSSDVSNAAGMQILQRMISLERNESGLSLDGSIVSEIEGESAVDRLKRQVDHDRKLMNALYKELEEERNASAVAANQALAMITRLQEEKATLHMEALQYLRMMDEQSEYETEALQKANDLLVEKEKEIVELEAKLEVEINSEMKVKDIGLDHCIEKDEIILGKSVTENTDISDKAEVLPISLEKQNIQSVKNSPLEFQDERLYISQRLENLEKQVYLFLNIHQSRDNWINSENDENECLENLEKLDNNILMQESVSSLQLNSDDKGDHSSSKEPIVCKKNSELGFNGHSSPVLFGNNDLSSTRSLASDFIGRLQVLESDLSFLKHSINLSSTGEEGLKLLREVADHLQQLRQIGIRELDEPVA</sequence>
<evidence type="ECO:0000256" key="5">
    <source>
        <dbReference type="SAM" id="Coils"/>
    </source>
</evidence>
<dbReference type="Gramene" id="ESW19188">
    <property type="protein sequence ID" value="ESW19188"/>
    <property type="gene ID" value="PHAVU_006G103500g"/>
</dbReference>
<dbReference type="InterPro" id="IPR007656">
    <property type="entry name" value="GTD-bd"/>
</dbReference>
<dbReference type="STRING" id="3885.V7BQ68"/>
<feature type="region of interest" description="Disordered" evidence="6">
    <location>
        <begin position="393"/>
        <end position="416"/>
    </location>
</feature>
<dbReference type="PANTHER" id="PTHR31448">
    <property type="entry name" value="MYOSIN-BINDING PROTEIN 2"/>
    <property type="match status" value="1"/>
</dbReference>
<evidence type="ECO:0000313" key="9">
    <source>
        <dbReference type="EMBL" id="ESW19185.1"/>
    </source>
</evidence>
<keyword evidence="2 7" id="KW-0812">Transmembrane</keyword>
<reference evidence="9" key="1">
    <citation type="submission" date="2013-04" db="EMBL/GenBank/DDBJ databases">
        <authorList>
            <person name="Schmutz J."/>
            <person name="McClean P."/>
            <person name="Shu S."/>
            <person name="Cregan P."/>
            <person name="Rokhsar D."/>
            <person name="Jackson S."/>
        </authorList>
    </citation>
    <scope>NUCLEOTIDE SEQUENCE</scope>
</reference>
<dbReference type="PROSITE" id="PS51775">
    <property type="entry name" value="GTD_BINDING"/>
    <property type="match status" value="1"/>
</dbReference>
<proteinExistence type="predicted"/>
<name>V7BQ68_PHAVU</name>
<feature type="coiled-coil region" evidence="5">
    <location>
        <begin position="603"/>
        <end position="630"/>
    </location>
</feature>
<dbReference type="EMBL" id="CM002293">
    <property type="protein sequence ID" value="ESW19188.1"/>
    <property type="molecule type" value="Genomic_DNA"/>
</dbReference>
<dbReference type="AlphaFoldDB" id="V7BQ68"/>
<evidence type="ECO:0000259" key="8">
    <source>
        <dbReference type="PROSITE" id="PS51775"/>
    </source>
</evidence>
<evidence type="ECO:0000256" key="1">
    <source>
        <dbReference type="ARBA" id="ARBA00004167"/>
    </source>
</evidence>
<organism evidence="9 10">
    <name type="scientific">Phaseolus vulgaris</name>
    <name type="common">Kidney bean</name>
    <name type="synonym">French bean</name>
    <dbReference type="NCBI Taxonomy" id="3885"/>
    <lineage>
        <taxon>Eukaryota</taxon>
        <taxon>Viridiplantae</taxon>
        <taxon>Streptophyta</taxon>
        <taxon>Embryophyta</taxon>
        <taxon>Tracheophyta</taxon>
        <taxon>Spermatophyta</taxon>
        <taxon>Magnoliopsida</taxon>
        <taxon>eudicotyledons</taxon>
        <taxon>Gunneridae</taxon>
        <taxon>Pentapetalae</taxon>
        <taxon>rosids</taxon>
        <taxon>fabids</taxon>
        <taxon>Fabales</taxon>
        <taxon>Fabaceae</taxon>
        <taxon>Papilionoideae</taxon>
        <taxon>50 kb inversion clade</taxon>
        <taxon>NPAAA clade</taxon>
        <taxon>indigoferoid/millettioid clade</taxon>
        <taxon>Phaseoleae</taxon>
        <taxon>Phaseolus</taxon>
    </lineage>
</organism>
<evidence type="ECO:0000256" key="2">
    <source>
        <dbReference type="ARBA" id="ARBA00022692"/>
    </source>
</evidence>
<feature type="transmembrane region" description="Helical" evidence="7">
    <location>
        <begin position="21"/>
        <end position="46"/>
    </location>
</feature>
<dbReference type="InterPro" id="IPR039306">
    <property type="entry name" value="MYOB"/>
</dbReference>
<dbReference type="EMBL" id="CM002293">
    <property type="protein sequence ID" value="ESW19187.1"/>
    <property type="molecule type" value="Genomic_DNA"/>
</dbReference>
<dbReference type="PANTHER" id="PTHR31448:SF32">
    <property type="entry name" value="MYOSIN-BINDING PROTEIN 1"/>
    <property type="match status" value="1"/>
</dbReference>
<dbReference type="GO" id="GO:0016020">
    <property type="term" value="C:membrane"/>
    <property type="evidence" value="ECO:0007669"/>
    <property type="project" value="UniProtKB-SubCell"/>
</dbReference>
<evidence type="ECO:0000256" key="7">
    <source>
        <dbReference type="SAM" id="Phobius"/>
    </source>
</evidence>
<dbReference type="Gramene" id="ESW19186">
    <property type="protein sequence ID" value="ESW19186"/>
    <property type="gene ID" value="PHAVU_006G103500g"/>
</dbReference>
<dbReference type="Pfam" id="PF04576">
    <property type="entry name" value="Zein-binding"/>
    <property type="match status" value="1"/>
</dbReference>
<dbReference type="OrthoDB" id="1047602at2759"/>
<reference evidence="10" key="2">
    <citation type="journal article" date="2014" name="Nat. Genet.">
        <title>A reference genome for common bean and genome-wide analysis of dual domestications.</title>
        <authorList>
            <person name="Schmutz J."/>
            <person name="McClean P.E."/>
            <person name="Mamidi S."/>
            <person name="Wu G.A."/>
            <person name="Cannon S.B."/>
            <person name="Grimwood J."/>
            <person name="Jenkins J."/>
            <person name="Shu S."/>
            <person name="Song Q."/>
            <person name="Chavarro C."/>
            <person name="Torres-Torres M."/>
            <person name="Geffroy V."/>
            <person name="Moghaddam S.M."/>
            <person name="Gao D."/>
            <person name="Abernathy B."/>
            <person name="Barry K."/>
            <person name="Blair M."/>
            <person name="Brick M.A."/>
            <person name="Chovatia M."/>
            <person name="Gepts P."/>
            <person name="Goodstein D.M."/>
            <person name="Gonzales M."/>
            <person name="Hellsten U."/>
            <person name="Hyten D.L."/>
            <person name="Jia G."/>
            <person name="Kelly J.D."/>
            <person name="Kudrna D."/>
            <person name="Lee R."/>
            <person name="Richard M.M."/>
            <person name="Miklas P.N."/>
            <person name="Osorno J.M."/>
            <person name="Rodrigues J."/>
            <person name="Thareau V."/>
            <person name="Urrea C.A."/>
            <person name="Wang M."/>
            <person name="Yu Y."/>
            <person name="Zhang M."/>
            <person name="Wing R.A."/>
            <person name="Cregan P.B."/>
            <person name="Rokhsar D.S."/>
            <person name="Jackson S.A."/>
        </authorList>
    </citation>
    <scope>NUCLEOTIDE SEQUENCE [LARGE SCALE GENOMIC DNA]</scope>
    <source>
        <strain evidence="10">cv. G19833</strain>
    </source>
</reference>
<feature type="region of interest" description="Disordered" evidence="6">
    <location>
        <begin position="231"/>
        <end position="252"/>
    </location>
</feature>
<protein>
    <recommendedName>
        <fullName evidence="8">GTD-binding domain-containing protein</fullName>
    </recommendedName>
</protein>
<comment type="subcellular location">
    <subcellularLocation>
        <location evidence="1">Membrane</location>
        <topology evidence="1">Single-pass membrane protein</topology>
    </subcellularLocation>
</comment>
<keyword evidence="5" id="KW-0175">Coiled coil</keyword>
<dbReference type="EMBL" id="CM002293">
    <property type="protein sequence ID" value="ESW19186.1"/>
    <property type="molecule type" value="Genomic_DNA"/>
</dbReference>
<feature type="domain" description="GTD-binding" evidence="8">
    <location>
        <begin position="530"/>
        <end position="628"/>
    </location>
</feature>
<keyword evidence="3 7" id="KW-1133">Transmembrane helix</keyword>
<dbReference type="eggNOG" id="ENOG502QPSJ">
    <property type="taxonomic scope" value="Eukaryota"/>
</dbReference>
<dbReference type="GO" id="GO:0080115">
    <property type="term" value="F:myosin XI tail binding"/>
    <property type="evidence" value="ECO:0007669"/>
    <property type="project" value="UniProtKB-ARBA"/>
</dbReference>
<dbReference type="OMA" id="YWDLICS"/>
<evidence type="ECO:0000256" key="6">
    <source>
        <dbReference type="SAM" id="MobiDB-lite"/>
    </source>
</evidence>